<accession>A0ABS5C5L1</accession>
<dbReference type="Proteomes" id="UP000673394">
    <property type="component" value="Unassembled WGS sequence"/>
</dbReference>
<dbReference type="InterPro" id="IPR011749">
    <property type="entry name" value="CHP02243"/>
</dbReference>
<dbReference type="NCBIfam" id="TIGR02243">
    <property type="entry name" value="putative baseplate assembly protein"/>
    <property type="match status" value="1"/>
</dbReference>
<organism evidence="1 2">
    <name type="scientific">Paenibacillus lignilyticus</name>
    <dbReference type="NCBI Taxonomy" id="1172615"/>
    <lineage>
        <taxon>Bacteria</taxon>
        <taxon>Bacillati</taxon>
        <taxon>Bacillota</taxon>
        <taxon>Bacilli</taxon>
        <taxon>Bacillales</taxon>
        <taxon>Paenibacillaceae</taxon>
        <taxon>Paenibacillus</taxon>
    </lineage>
</organism>
<dbReference type="RefSeq" id="WP_210654642.1">
    <property type="nucleotide sequence ID" value="NZ_JAGKSP010000001.1"/>
</dbReference>
<gene>
    <name evidence="1" type="ORF">I8J30_01060</name>
</gene>
<evidence type="ECO:0000313" key="1">
    <source>
        <dbReference type="EMBL" id="MBP3961283.1"/>
    </source>
</evidence>
<dbReference type="EMBL" id="JAGKSP010000001">
    <property type="protein sequence ID" value="MBP3961283.1"/>
    <property type="molecule type" value="Genomic_DNA"/>
</dbReference>
<comment type="caution">
    <text evidence="1">The sequence shown here is derived from an EMBL/GenBank/DDBJ whole genome shotgun (WGS) entry which is preliminary data.</text>
</comment>
<proteinExistence type="predicted"/>
<sequence>MLPIPNLDDRRFQQIVEEARKAIPKFMPEWTDENAHDPGITMIELFAWLSEMQQFYINRVPERNQLKFLKLLGAKPQLAHRAHTQVSFQGANRPLMLPKGTKLQAQDQPFETTEPIRLHPARIDRIIVRTDKEANDYTSTNDHVGVSFYAFGPEARQGSRLYIAFDLELMPGDELTMAISLFDDGLVPLIPLDDASKAIVPSAKVSWKFYGNNGTPPELTGAENGQQASEIGAAGSGPSAWMPLELVHDDTVQLMYSGMITFRVPHGMRPVMVHPANDRGRYWFCCTVEQSGYENPPRIEHIAFNTVKAVQQYTFSELFHADLTGGDKDEIIVSSYLAANGFIRVQSPHESGGWIDLLEASDYELQQNIETGEAVVALRTGDGSPSRASLPEQRKTTLRVIAQTETFREQCIIGQSNGLPGQKLVVYDYPLQNDRFTLQIGRRLQDGSWLWEDWTEVDNFDNSTSTDRHFLFDAAEHEIKFGDNERGSVPQACDEPNIWVIACLLGGGTRGNVKPHLITEITSLNEASEQLLEQLTVTNYQFAVGGTEAESLEACIERVRRELHEPFRAVTAEDVEHIVRHTPGLRVARVKALPLYMKGLKDYPRNQAPGQLTVAVVPYSPAVTPTPSMGFRESVRRHLDERRLITTEVHVIAPEYIGITVHAIIVVEPHFVDESKQIVTALNRLLKPLDGRDGSKGWPFGRTVYKGDLFGLMNEMKGVAYIQELWLDAEGQGWTKTSGGDIELPPYGLAYSAGHEIELISRTNL</sequence>
<keyword evidence="2" id="KW-1185">Reference proteome</keyword>
<protein>
    <submittedName>
        <fullName evidence="1">Baseplate assembly protein</fullName>
    </submittedName>
</protein>
<evidence type="ECO:0000313" key="2">
    <source>
        <dbReference type="Proteomes" id="UP000673394"/>
    </source>
</evidence>
<reference evidence="1 2" key="1">
    <citation type="submission" date="2021-04" db="EMBL/GenBank/DDBJ databases">
        <title>Paenibacillus sp. DLE-14 whole genome sequence.</title>
        <authorList>
            <person name="Ham Y.J."/>
        </authorList>
    </citation>
    <scope>NUCLEOTIDE SEQUENCE [LARGE SCALE GENOMIC DNA]</scope>
    <source>
        <strain evidence="1 2">DLE-14</strain>
    </source>
</reference>
<name>A0ABS5C5L1_9BACL</name>